<organism evidence="2 3">
    <name type="scientific">Gnathostoma spinigerum</name>
    <dbReference type="NCBI Taxonomy" id="75299"/>
    <lineage>
        <taxon>Eukaryota</taxon>
        <taxon>Metazoa</taxon>
        <taxon>Ecdysozoa</taxon>
        <taxon>Nematoda</taxon>
        <taxon>Chromadorea</taxon>
        <taxon>Rhabditida</taxon>
        <taxon>Spirurina</taxon>
        <taxon>Gnathostomatomorpha</taxon>
        <taxon>Gnathostomatoidea</taxon>
        <taxon>Gnathostomatidae</taxon>
        <taxon>Gnathostoma</taxon>
    </lineage>
</organism>
<dbReference type="PANTHER" id="PTHR16092:SF14">
    <property type="entry name" value="EXOCYST COMPLEX COMPONENT 1 ISOFORM X1"/>
    <property type="match status" value="1"/>
</dbReference>
<comment type="caution">
    <text evidence="2">The sequence shown here is derived from an EMBL/GenBank/DDBJ whole genome shotgun (WGS) entry which is preliminary data.</text>
</comment>
<evidence type="ECO:0000259" key="1">
    <source>
        <dbReference type="Pfam" id="PF09763"/>
    </source>
</evidence>
<proteinExistence type="predicted"/>
<gene>
    <name evidence="2" type="ORF">AB6A40_010485</name>
</gene>
<dbReference type="AlphaFoldDB" id="A0ABD6EWP2"/>
<accession>A0ABD6EWP2</accession>
<dbReference type="EMBL" id="JBGFUD010013711">
    <property type="protein sequence ID" value="MFH4983776.1"/>
    <property type="molecule type" value="Genomic_DNA"/>
</dbReference>
<reference evidence="2 3" key="1">
    <citation type="submission" date="2024-08" db="EMBL/GenBank/DDBJ databases">
        <title>Gnathostoma spinigerum genome.</title>
        <authorList>
            <person name="Gonzalez-Bertolin B."/>
            <person name="Monzon S."/>
            <person name="Zaballos A."/>
            <person name="Jimenez P."/>
            <person name="Dekumyoy P."/>
            <person name="Varona S."/>
            <person name="Cuesta I."/>
            <person name="Sumanam S."/>
            <person name="Adisakwattana P."/>
            <person name="Gasser R.B."/>
            <person name="Hernandez-Gonzalez A."/>
            <person name="Young N.D."/>
            <person name="Perteguer M.J."/>
        </authorList>
    </citation>
    <scope>NUCLEOTIDE SEQUENCE [LARGE SCALE GENOMIC DNA]</scope>
    <source>
        <strain evidence="2">AL3</strain>
        <tissue evidence="2">Liver</tissue>
    </source>
</reference>
<dbReference type="Proteomes" id="UP001608902">
    <property type="component" value="Unassembled WGS sequence"/>
</dbReference>
<dbReference type="PANTHER" id="PTHR16092">
    <property type="entry name" value="SEC3/SYNTAXIN-RELATED"/>
    <property type="match status" value="1"/>
</dbReference>
<keyword evidence="3" id="KW-1185">Reference proteome</keyword>
<dbReference type="InterPro" id="IPR019160">
    <property type="entry name" value="Sec3_CC"/>
</dbReference>
<name>A0ABD6EWP2_9BILA</name>
<sequence>MYRTRCYRIEALPEFDLHIGDHSFKLCASAAEEKDAFIRHLFKFASKYLPVQKPDFVNVPIPVDVSSTVVATEPSVDVQEENFAQYQPVSAKEEADFRRMLTFFNLSIGEADKFATMLNDQLQSLDGANIDSIMGSEVAVNDLIKVIDSAIEETNRLDSQLDVFDKLLSHVRDSVELIEEKDSLGCVERKNTRLLRNYLAEAISLIDVVSEEHIEILRAGNLSDPISISRCSAAARALQNYSSSRMNAAMPLMAAFKERNEELNQLTEAFVEKLMAHLSALFSRLVQLTRCFFNRLSHIVLLSSQVLAVLVGQINGEVVSLYFGFS</sequence>
<evidence type="ECO:0000313" key="2">
    <source>
        <dbReference type="EMBL" id="MFH4983776.1"/>
    </source>
</evidence>
<dbReference type="Pfam" id="PF09763">
    <property type="entry name" value="Sec3_CC"/>
    <property type="match status" value="1"/>
</dbReference>
<evidence type="ECO:0000313" key="3">
    <source>
        <dbReference type="Proteomes" id="UP001608902"/>
    </source>
</evidence>
<feature type="domain" description="Exocyst complex component Sec3 coiled-coil" evidence="1">
    <location>
        <begin position="111"/>
        <end position="240"/>
    </location>
</feature>
<protein>
    <recommendedName>
        <fullName evidence="1">Exocyst complex component Sec3 coiled-coil domain-containing protein</fullName>
    </recommendedName>
</protein>